<dbReference type="InterPro" id="IPR031549">
    <property type="entry name" value="ASH"/>
</dbReference>
<keyword evidence="2" id="KW-0963">Cytoplasm</keyword>
<sequence>MAFSSYFEVTPPRRRDSEDSDEVPILNFRPFESAPKVFFKNVAIGERVSKTLLLRNSQTEALEVELLKLPPPDSGVEFSCKKWQINPHSETALEIIWQPTKEEKSIHSIHLKTNTNAPFFFSIVCVSISKKPLKKKGKISQVRSSNQRVILRSNQSFKKEQSIVKKPSLSRVSVSSKTKVISKENIYSSSAKTDINLTKVSMSSKTSFKSEVGNTVPCEDDLKTCSSETYDVISPGQNLSLELNEAASASVSTFGSTKVHCVKKEINMFADMVLSPILPSQSFKPREGSACETYVLSRPLASVSEVDKISFLKSGLKVSTVEIDLSCDNSSFKDSSVFKDRIEHKMLNTPLSASSQINCNISSVKKEVPEFLNSNFSPIKENTEINISGISEIERTNQHSYNKATLERSVPPFTPLQINKHSSGSAIAEKTLKNTDIMDISGISDIDGLLNQSPNSANTFEISLPPFTPLQVNKDGWISSNHEKPFKNFDSDIDVSGISNIVEPTSY</sequence>
<protein>
    <recommendedName>
        <fullName evidence="4">Abnormal spindle-like microcephaly-associated protein ASH domain-containing protein</fullName>
    </recommendedName>
</protein>
<dbReference type="Pfam" id="PF15780">
    <property type="entry name" value="ASH"/>
    <property type="match status" value="1"/>
</dbReference>
<feature type="region of interest" description="Disordered" evidence="3">
    <location>
        <begin position="1"/>
        <end position="21"/>
    </location>
</feature>
<comment type="subcellular location">
    <subcellularLocation>
        <location evidence="1">Cytoplasm</location>
    </subcellularLocation>
</comment>
<gene>
    <name evidence="5" type="ORF">R5R35_011659</name>
</gene>
<organism evidence="5 6">
    <name type="scientific">Gryllus longicercus</name>
    <dbReference type="NCBI Taxonomy" id="2509291"/>
    <lineage>
        <taxon>Eukaryota</taxon>
        <taxon>Metazoa</taxon>
        <taxon>Ecdysozoa</taxon>
        <taxon>Arthropoda</taxon>
        <taxon>Hexapoda</taxon>
        <taxon>Insecta</taxon>
        <taxon>Pterygota</taxon>
        <taxon>Neoptera</taxon>
        <taxon>Polyneoptera</taxon>
        <taxon>Orthoptera</taxon>
        <taxon>Ensifera</taxon>
        <taxon>Gryllidea</taxon>
        <taxon>Grylloidea</taxon>
        <taxon>Gryllidae</taxon>
        <taxon>Gryllinae</taxon>
        <taxon>Gryllus</taxon>
    </lineage>
</organism>
<reference evidence="5 6" key="1">
    <citation type="submission" date="2024-03" db="EMBL/GenBank/DDBJ databases">
        <title>The genome assembly and annotation of the cricket Gryllus longicercus Weissman &amp; Gray.</title>
        <authorList>
            <person name="Szrajer S."/>
            <person name="Gray D."/>
            <person name="Ylla G."/>
        </authorList>
    </citation>
    <scope>NUCLEOTIDE SEQUENCE [LARGE SCALE GENOMIC DNA]</scope>
    <source>
        <strain evidence="5">DAG 2021-001</strain>
        <tissue evidence="5">Whole body minus gut</tissue>
    </source>
</reference>
<feature type="domain" description="Abnormal spindle-like microcephaly-associated protein ASH" evidence="4">
    <location>
        <begin position="28"/>
        <end position="109"/>
    </location>
</feature>
<evidence type="ECO:0000256" key="3">
    <source>
        <dbReference type="SAM" id="MobiDB-lite"/>
    </source>
</evidence>
<dbReference type="AlphaFoldDB" id="A0AAN9YYH5"/>
<dbReference type="InterPro" id="IPR013783">
    <property type="entry name" value="Ig-like_fold"/>
</dbReference>
<accession>A0AAN9YYH5</accession>
<proteinExistence type="predicted"/>
<dbReference type="GO" id="GO:0005737">
    <property type="term" value="C:cytoplasm"/>
    <property type="evidence" value="ECO:0007669"/>
    <property type="project" value="UniProtKB-SubCell"/>
</dbReference>
<evidence type="ECO:0000256" key="2">
    <source>
        <dbReference type="ARBA" id="ARBA00022490"/>
    </source>
</evidence>
<comment type="caution">
    <text evidence="5">The sequence shown here is derived from an EMBL/GenBank/DDBJ whole genome shotgun (WGS) entry which is preliminary data.</text>
</comment>
<evidence type="ECO:0000313" key="6">
    <source>
        <dbReference type="Proteomes" id="UP001378592"/>
    </source>
</evidence>
<evidence type="ECO:0000313" key="5">
    <source>
        <dbReference type="EMBL" id="KAK7794377.1"/>
    </source>
</evidence>
<evidence type="ECO:0000259" key="4">
    <source>
        <dbReference type="Pfam" id="PF15780"/>
    </source>
</evidence>
<dbReference type="EMBL" id="JAZDUA010000335">
    <property type="protein sequence ID" value="KAK7794377.1"/>
    <property type="molecule type" value="Genomic_DNA"/>
</dbReference>
<keyword evidence="6" id="KW-1185">Reference proteome</keyword>
<evidence type="ECO:0000256" key="1">
    <source>
        <dbReference type="ARBA" id="ARBA00004496"/>
    </source>
</evidence>
<dbReference type="Proteomes" id="UP001378592">
    <property type="component" value="Unassembled WGS sequence"/>
</dbReference>
<dbReference type="Gene3D" id="2.60.40.10">
    <property type="entry name" value="Immunoglobulins"/>
    <property type="match status" value="1"/>
</dbReference>
<name>A0AAN9YYH5_9ORTH</name>